<dbReference type="Proteomes" id="UP001602123">
    <property type="component" value="Unassembled WGS sequence"/>
</dbReference>
<keyword evidence="2" id="KW-1185">Reference proteome</keyword>
<dbReference type="InterPro" id="IPR036188">
    <property type="entry name" value="FAD/NAD-bd_sf"/>
</dbReference>
<dbReference type="EMBL" id="JBIAUT010000011">
    <property type="protein sequence ID" value="MFF4219720.1"/>
    <property type="molecule type" value="Genomic_DNA"/>
</dbReference>
<organism evidence="1 2">
    <name type="scientific">Streptomyces nondiastaticus</name>
    <dbReference type="NCBI Taxonomy" id="3154512"/>
    <lineage>
        <taxon>Bacteria</taxon>
        <taxon>Bacillati</taxon>
        <taxon>Actinomycetota</taxon>
        <taxon>Actinomycetes</taxon>
        <taxon>Kitasatosporales</taxon>
        <taxon>Streptomycetaceae</taxon>
        <taxon>Streptomyces</taxon>
    </lineage>
</organism>
<comment type="caution">
    <text evidence="1">The sequence shown here is derived from an EMBL/GenBank/DDBJ whole genome shotgun (WGS) entry which is preliminary data.</text>
</comment>
<protein>
    <recommendedName>
        <fullName evidence="3">FAD/NAD(P)-binding domain-containing protein</fullName>
    </recommendedName>
</protein>
<name>A0ABW6U4J1_9ACTN</name>
<evidence type="ECO:0000313" key="2">
    <source>
        <dbReference type="Proteomes" id="UP001602123"/>
    </source>
</evidence>
<evidence type="ECO:0008006" key="3">
    <source>
        <dbReference type="Google" id="ProtNLM"/>
    </source>
</evidence>
<proteinExistence type="predicted"/>
<sequence length="239" mass="25232">MEAWKRVKVTVPTKPAIPKVALDDGHVLTASAVVVATGVTALEPGDVSWSEAPETRPLSPLWRAAPENLEGRRVVVLGADRPLGTWLRAYPQAAVHLDVLFSETDRYKIDEVADDPRIRLGLVGHVTVAPVPKGFRVTASHPDGGAHVFVVDTVLSNIGSKPAAIPGLVAGADGCCPPDEQHPRILVAGDLKGAPYAADRRGLGRRLESGSGAVLPGPSCCRRTVHDRQVIARQSIAAS</sequence>
<dbReference type="SUPFAM" id="SSF51905">
    <property type="entry name" value="FAD/NAD(P)-binding domain"/>
    <property type="match status" value="1"/>
</dbReference>
<dbReference type="RefSeq" id="WP_388631594.1">
    <property type="nucleotide sequence ID" value="NZ_JBIAUT010000011.1"/>
</dbReference>
<accession>A0ABW6U4J1</accession>
<reference evidence="1 2" key="1">
    <citation type="submission" date="2024-10" db="EMBL/GenBank/DDBJ databases">
        <title>The Natural Products Discovery Center: Release of the First 8490 Sequenced Strains for Exploring Actinobacteria Biosynthetic Diversity.</title>
        <authorList>
            <person name="Kalkreuter E."/>
            <person name="Kautsar S.A."/>
            <person name="Yang D."/>
            <person name="Bader C.D."/>
            <person name="Teijaro C.N."/>
            <person name="Fluegel L."/>
            <person name="Davis C.M."/>
            <person name="Simpson J.R."/>
            <person name="Lauterbach L."/>
            <person name="Steele A.D."/>
            <person name="Gui C."/>
            <person name="Meng S."/>
            <person name="Li G."/>
            <person name="Viehrig K."/>
            <person name="Ye F."/>
            <person name="Su P."/>
            <person name="Kiefer A.F."/>
            <person name="Nichols A."/>
            <person name="Cepeda A.J."/>
            <person name="Yan W."/>
            <person name="Fan B."/>
            <person name="Jiang Y."/>
            <person name="Adhikari A."/>
            <person name="Zheng C.-J."/>
            <person name="Schuster L."/>
            <person name="Cowan T.M."/>
            <person name="Smanski M.J."/>
            <person name="Chevrette M.G."/>
            <person name="De Carvalho L.P.S."/>
            <person name="Shen B."/>
        </authorList>
    </citation>
    <scope>NUCLEOTIDE SEQUENCE [LARGE SCALE GENOMIC DNA]</scope>
    <source>
        <strain evidence="1 2">NPDC001650</strain>
    </source>
</reference>
<dbReference type="Gene3D" id="3.50.50.60">
    <property type="entry name" value="FAD/NAD(P)-binding domain"/>
    <property type="match status" value="2"/>
</dbReference>
<gene>
    <name evidence="1" type="ORF">ACFYZM_26100</name>
</gene>
<evidence type="ECO:0000313" key="1">
    <source>
        <dbReference type="EMBL" id="MFF4219720.1"/>
    </source>
</evidence>